<evidence type="ECO:0000313" key="2">
    <source>
        <dbReference type="Proteomes" id="UP000053989"/>
    </source>
</evidence>
<dbReference type="Proteomes" id="UP000053989">
    <property type="component" value="Unassembled WGS sequence"/>
</dbReference>
<keyword evidence="2" id="KW-1185">Reference proteome</keyword>
<protein>
    <submittedName>
        <fullName evidence="1">Uncharacterized protein</fullName>
    </submittedName>
</protein>
<sequence>MPGCAVSVCDLYYEESLVATLYIHVDGSWVRDRECLGGTVQQDTVLSAIRRDGTCPGGGACEEGVKLRGPRASSMHSA</sequence>
<evidence type="ECO:0000313" key="1">
    <source>
        <dbReference type="EMBL" id="KIM60626.1"/>
    </source>
</evidence>
<reference evidence="1 2" key="1">
    <citation type="submission" date="2014-04" db="EMBL/GenBank/DDBJ databases">
        <authorList>
            <consortium name="DOE Joint Genome Institute"/>
            <person name="Kuo A."/>
            <person name="Kohler A."/>
            <person name="Nagy L.G."/>
            <person name="Floudas D."/>
            <person name="Copeland A."/>
            <person name="Barry K.W."/>
            <person name="Cichocki N."/>
            <person name="Veneault-Fourrey C."/>
            <person name="LaButti K."/>
            <person name="Lindquist E.A."/>
            <person name="Lipzen A."/>
            <person name="Lundell T."/>
            <person name="Morin E."/>
            <person name="Murat C."/>
            <person name="Sun H."/>
            <person name="Tunlid A."/>
            <person name="Henrissat B."/>
            <person name="Grigoriev I.V."/>
            <person name="Hibbett D.S."/>
            <person name="Martin F."/>
            <person name="Nordberg H.P."/>
            <person name="Cantor M.N."/>
            <person name="Hua S.X."/>
        </authorList>
    </citation>
    <scope>NUCLEOTIDE SEQUENCE [LARGE SCALE GENOMIC DNA]</scope>
    <source>
        <strain evidence="1 2">Foug A</strain>
    </source>
</reference>
<name>A0A0C3DXM8_9AGAM</name>
<dbReference type="InParanoid" id="A0A0C3DXM8"/>
<dbReference type="HOGENOM" id="CLU_2623449_0_0_1"/>
<accession>A0A0C3DXM8</accession>
<dbReference type="AlphaFoldDB" id="A0A0C3DXM8"/>
<proteinExistence type="predicted"/>
<reference evidence="2" key="2">
    <citation type="submission" date="2015-01" db="EMBL/GenBank/DDBJ databases">
        <title>Evolutionary Origins and Diversification of the Mycorrhizal Mutualists.</title>
        <authorList>
            <consortium name="DOE Joint Genome Institute"/>
            <consortium name="Mycorrhizal Genomics Consortium"/>
            <person name="Kohler A."/>
            <person name="Kuo A."/>
            <person name="Nagy L.G."/>
            <person name="Floudas D."/>
            <person name="Copeland A."/>
            <person name="Barry K.W."/>
            <person name="Cichocki N."/>
            <person name="Veneault-Fourrey C."/>
            <person name="LaButti K."/>
            <person name="Lindquist E.A."/>
            <person name="Lipzen A."/>
            <person name="Lundell T."/>
            <person name="Morin E."/>
            <person name="Murat C."/>
            <person name="Riley R."/>
            <person name="Ohm R."/>
            <person name="Sun H."/>
            <person name="Tunlid A."/>
            <person name="Henrissat B."/>
            <person name="Grigoriev I.V."/>
            <person name="Hibbett D.S."/>
            <person name="Martin F."/>
        </authorList>
    </citation>
    <scope>NUCLEOTIDE SEQUENCE [LARGE SCALE GENOMIC DNA]</scope>
    <source>
        <strain evidence="2">Foug A</strain>
    </source>
</reference>
<organism evidence="1 2">
    <name type="scientific">Scleroderma citrinum Foug A</name>
    <dbReference type="NCBI Taxonomy" id="1036808"/>
    <lineage>
        <taxon>Eukaryota</taxon>
        <taxon>Fungi</taxon>
        <taxon>Dikarya</taxon>
        <taxon>Basidiomycota</taxon>
        <taxon>Agaricomycotina</taxon>
        <taxon>Agaricomycetes</taxon>
        <taxon>Agaricomycetidae</taxon>
        <taxon>Boletales</taxon>
        <taxon>Sclerodermatineae</taxon>
        <taxon>Sclerodermataceae</taxon>
        <taxon>Scleroderma</taxon>
    </lineage>
</organism>
<dbReference type="EMBL" id="KN822060">
    <property type="protein sequence ID" value="KIM60626.1"/>
    <property type="molecule type" value="Genomic_DNA"/>
</dbReference>
<gene>
    <name evidence="1" type="ORF">SCLCIDRAFT_1216682</name>
</gene>